<organism evidence="1 2">
    <name type="scientific">Escherichia coli</name>
    <dbReference type="NCBI Taxonomy" id="562"/>
    <lineage>
        <taxon>Bacteria</taxon>
        <taxon>Pseudomonadati</taxon>
        <taxon>Pseudomonadota</taxon>
        <taxon>Gammaproteobacteria</taxon>
        <taxon>Enterobacterales</taxon>
        <taxon>Enterobacteriaceae</taxon>
        <taxon>Escherichia</taxon>
    </lineage>
</organism>
<accession>A0A2Y1AXV4</accession>
<name>A0A2Y1AXV4_ECOLX</name>
<proteinExistence type="predicted"/>
<sequence length="81" mass="8908">MKIIVCTFLLFLVSGCAGYSSVTERVRCTGVLSPGVLQRAYTVDLTGKIETKSGTVYKVSAPRFYGQWVSEDMFTKVSCVK</sequence>
<gene>
    <name evidence="1" type="ORF">NCTC11112_07325</name>
</gene>
<dbReference type="Proteomes" id="UP000254817">
    <property type="component" value="Unassembled WGS sequence"/>
</dbReference>
<evidence type="ECO:0000313" key="1">
    <source>
        <dbReference type="EMBL" id="STI48093.1"/>
    </source>
</evidence>
<evidence type="ECO:0000313" key="2">
    <source>
        <dbReference type="Proteomes" id="UP000254817"/>
    </source>
</evidence>
<dbReference type="AlphaFoldDB" id="A0A2Y1AXV4"/>
<reference evidence="1 2" key="1">
    <citation type="submission" date="2018-06" db="EMBL/GenBank/DDBJ databases">
        <authorList>
            <consortium name="Pathogen Informatics"/>
            <person name="Doyle S."/>
        </authorList>
    </citation>
    <scope>NUCLEOTIDE SEQUENCE [LARGE SCALE GENOMIC DNA]</scope>
    <source>
        <strain evidence="1 2">NCTC11112</strain>
    </source>
</reference>
<protein>
    <recommendedName>
        <fullName evidence="3">Lipoprotein</fullName>
    </recommendedName>
</protein>
<dbReference type="PROSITE" id="PS51257">
    <property type="entry name" value="PROKAR_LIPOPROTEIN"/>
    <property type="match status" value="1"/>
</dbReference>
<evidence type="ECO:0008006" key="3">
    <source>
        <dbReference type="Google" id="ProtNLM"/>
    </source>
</evidence>
<dbReference type="EMBL" id="UGAW01000002">
    <property type="protein sequence ID" value="STI48093.1"/>
    <property type="molecule type" value="Genomic_DNA"/>
</dbReference>